<dbReference type="Gene3D" id="3.40.50.150">
    <property type="entry name" value="Vaccinia Virus protein VP39"/>
    <property type="match status" value="1"/>
</dbReference>
<dbReference type="SUPFAM" id="SSF53335">
    <property type="entry name" value="S-adenosyl-L-methionine-dependent methyltransferases"/>
    <property type="match status" value="1"/>
</dbReference>
<feature type="region of interest" description="Disordered" evidence="2">
    <location>
        <begin position="1"/>
        <end position="22"/>
    </location>
</feature>
<dbReference type="CDD" id="cd02440">
    <property type="entry name" value="AdoMet_MTases"/>
    <property type="match status" value="1"/>
</dbReference>
<dbReference type="Pfam" id="PF08241">
    <property type="entry name" value="Methyltransf_11"/>
    <property type="match status" value="1"/>
</dbReference>
<name>A0A0C2SDQ3_AMAMK</name>
<dbReference type="AlphaFoldDB" id="A0A0C2SDQ3"/>
<reference evidence="4 5" key="1">
    <citation type="submission" date="2014-04" db="EMBL/GenBank/DDBJ databases">
        <title>Evolutionary Origins and Diversification of the Mycorrhizal Mutualists.</title>
        <authorList>
            <consortium name="DOE Joint Genome Institute"/>
            <consortium name="Mycorrhizal Genomics Consortium"/>
            <person name="Kohler A."/>
            <person name="Kuo A."/>
            <person name="Nagy L.G."/>
            <person name="Floudas D."/>
            <person name="Copeland A."/>
            <person name="Barry K.W."/>
            <person name="Cichocki N."/>
            <person name="Veneault-Fourrey C."/>
            <person name="LaButti K."/>
            <person name="Lindquist E.A."/>
            <person name="Lipzen A."/>
            <person name="Lundell T."/>
            <person name="Morin E."/>
            <person name="Murat C."/>
            <person name="Riley R."/>
            <person name="Ohm R."/>
            <person name="Sun H."/>
            <person name="Tunlid A."/>
            <person name="Henrissat B."/>
            <person name="Grigoriev I.V."/>
            <person name="Hibbett D.S."/>
            <person name="Martin F."/>
        </authorList>
    </citation>
    <scope>NUCLEOTIDE SEQUENCE [LARGE SCALE GENOMIC DNA]</scope>
    <source>
        <strain evidence="4 5">Koide BX008</strain>
    </source>
</reference>
<organism evidence="4 5">
    <name type="scientific">Amanita muscaria (strain Koide BX008)</name>
    <dbReference type="NCBI Taxonomy" id="946122"/>
    <lineage>
        <taxon>Eukaryota</taxon>
        <taxon>Fungi</taxon>
        <taxon>Dikarya</taxon>
        <taxon>Basidiomycota</taxon>
        <taxon>Agaricomycotina</taxon>
        <taxon>Agaricomycetes</taxon>
        <taxon>Agaricomycetidae</taxon>
        <taxon>Agaricales</taxon>
        <taxon>Pluteineae</taxon>
        <taxon>Amanitaceae</taxon>
        <taxon>Amanita</taxon>
    </lineage>
</organism>
<dbReference type="PANTHER" id="PTHR43861">
    <property type="entry name" value="TRANS-ACONITATE 2-METHYLTRANSFERASE-RELATED"/>
    <property type="match status" value="1"/>
</dbReference>
<dbReference type="GO" id="GO:0008757">
    <property type="term" value="F:S-adenosylmethionine-dependent methyltransferase activity"/>
    <property type="evidence" value="ECO:0007669"/>
    <property type="project" value="InterPro"/>
</dbReference>
<evidence type="ECO:0000313" key="4">
    <source>
        <dbReference type="EMBL" id="KIL61165.1"/>
    </source>
</evidence>
<dbReference type="HOGENOM" id="CLU_037990_1_1_1"/>
<dbReference type="STRING" id="946122.A0A0C2SDQ3"/>
<dbReference type="InterPro" id="IPR029063">
    <property type="entry name" value="SAM-dependent_MTases_sf"/>
</dbReference>
<dbReference type="InParanoid" id="A0A0C2SDQ3"/>
<dbReference type="PANTHER" id="PTHR43861:SF3">
    <property type="entry name" value="PUTATIVE (AFU_ORTHOLOGUE AFUA_2G14390)-RELATED"/>
    <property type="match status" value="1"/>
</dbReference>
<evidence type="ECO:0000256" key="1">
    <source>
        <dbReference type="ARBA" id="ARBA00022679"/>
    </source>
</evidence>
<dbReference type="Proteomes" id="UP000054549">
    <property type="component" value="Unassembled WGS sequence"/>
</dbReference>
<feature type="domain" description="Methyltransferase type 11" evidence="3">
    <location>
        <begin position="74"/>
        <end position="172"/>
    </location>
</feature>
<accession>A0A0C2SDQ3</accession>
<evidence type="ECO:0000259" key="3">
    <source>
        <dbReference type="Pfam" id="PF08241"/>
    </source>
</evidence>
<feature type="compositionally biased region" description="Basic residues" evidence="2">
    <location>
        <begin position="1"/>
        <end position="16"/>
    </location>
</feature>
<sequence length="241" mass="26734">MAHHQHHEHHAAHGHHGHGELKAGHNFAQANREYFDNLGEKFDQIPEAISLAQKSTSAMMDTYTFKEGETVAMDFACGTGLISKHLVPHVKTIVGVDISQGMVDQYNLRVQRESIPAEKMRAVRAELEGKAGELDDMKFDVIVCSAAYHHFESIARVTQTLAFFLKPGGSLLVVDLEEMDPSMFNDEQRQLVAHAHGLSEAEIRKTFEGAGLESVTYGRAFTNSWKDVPLNAFIAQGIKPL</sequence>
<evidence type="ECO:0000313" key="5">
    <source>
        <dbReference type="Proteomes" id="UP000054549"/>
    </source>
</evidence>
<keyword evidence="1" id="KW-0808">Transferase</keyword>
<gene>
    <name evidence="4" type="ORF">M378DRAFT_180178</name>
</gene>
<dbReference type="OrthoDB" id="3647at2759"/>
<dbReference type="EMBL" id="KN818288">
    <property type="protein sequence ID" value="KIL61165.1"/>
    <property type="molecule type" value="Genomic_DNA"/>
</dbReference>
<protein>
    <recommendedName>
        <fullName evidence="3">Methyltransferase type 11 domain-containing protein</fullName>
    </recommendedName>
</protein>
<dbReference type="InterPro" id="IPR013216">
    <property type="entry name" value="Methyltransf_11"/>
</dbReference>
<keyword evidence="5" id="KW-1185">Reference proteome</keyword>
<proteinExistence type="predicted"/>
<evidence type="ECO:0000256" key="2">
    <source>
        <dbReference type="SAM" id="MobiDB-lite"/>
    </source>
</evidence>